<sequence length="110" mass="11455">MGEPLLKESNAEVNGYSISKQPEIVGGDAENGYIIEFELSKNSGANVKSAEGAVSIPVIVTAKHPTNGKTSKSETEVIVNIDYTPSAKAPVGRPGTPAKPPTKAPVPKKK</sequence>
<dbReference type="EMBL" id="VSSQ01054935">
    <property type="protein sequence ID" value="MPN08845.1"/>
    <property type="molecule type" value="Genomic_DNA"/>
</dbReference>
<evidence type="ECO:0000313" key="2">
    <source>
        <dbReference type="EMBL" id="MPN08845.1"/>
    </source>
</evidence>
<accession>A0A645F3E1</accession>
<comment type="caution">
    <text evidence="2">The sequence shown here is derived from an EMBL/GenBank/DDBJ whole genome shotgun (WGS) entry which is preliminary data.</text>
</comment>
<gene>
    <name evidence="2" type="ORF">SDC9_156131</name>
</gene>
<dbReference type="AlphaFoldDB" id="A0A645F3E1"/>
<protein>
    <submittedName>
        <fullName evidence="2">Uncharacterized protein</fullName>
    </submittedName>
</protein>
<reference evidence="2" key="1">
    <citation type="submission" date="2019-08" db="EMBL/GenBank/DDBJ databases">
        <authorList>
            <person name="Kucharzyk K."/>
            <person name="Murdoch R.W."/>
            <person name="Higgins S."/>
            <person name="Loffler F."/>
        </authorList>
    </citation>
    <scope>NUCLEOTIDE SEQUENCE</scope>
</reference>
<proteinExistence type="predicted"/>
<evidence type="ECO:0000256" key="1">
    <source>
        <dbReference type="SAM" id="MobiDB-lite"/>
    </source>
</evidence>
<name>A0A645F3E1_9ZZZZ</name>
<organism evidence="2">
    <name type="scientific">bioreactor metagenome</name>
    <dbReference type="NCBI Taxonomy" id="1076179"/>
    <lineage>
        <taxon>unclassified sequences</taxon>
        <taxon>metagenomes</taxon>
        <taxon>ecological metagenomes</taxon>
    </lineage>
</organism>
<feature type="region of interest" description="Disordered" evidence="1">
    <location>
        <begin position="85"/>
        <end position="110"/>
    </location>
</feature>